<dbReference type="Pfam" id="PF08022">
    <property type="entry name" value="FAD_binding_8"/>
    <property type="match status" value="1"/>
</dbReference>
<comment type="caution">
    <text evidence="12">The sequence shown here is derived from an EMBL/GenBank/DDBJ whole genome shotgun (WGS) entry which is preliminary data.</text>
</comment>
<evidence type="ECO:0000256" key="2">
    <source>
        <dbReference type="ARBA" id="ARBA00006278"/>
    </source>
</evidence>
<gene>
    <name evidence="12" type="ORF">BJX66DRAFT_324576</name>
</gene>
<name>A0ABR4G8X6_9EURO</name>
<dbReference type="InterPro" id="IPR013112">
    <property type="entry name" value="FAD-bd_8"/>
</dbReference>
<dbReference type="InterPro" id="IPR051410">
    <property type="entry name" value="Ferric/Cupric_Reductase"/>
</dbReference>
<feature type="transmembrane region" description="Helical" evidence="10">
    <location>
        <begin position="21"/>
        <end position="41"/>
    </location>
</feature>
<evidence type="ECO:0000313" key="12">
    <source>
        <dbReference type="EMBL" id="KAL2795474.1"/>
    </source>
</evidence>
<dbReference type="InterPro" id="IPR013121">
    <property type="entry name" value="Fe_red_NAD-bd_6"/>
</dbReference>
<evidence type="ECO:0000259" key="11">
    <source>
        <dbReference type="PROSITE" id="PS51384"/>
    </source>
</evidence>
<comment type="similarity">
    <text evidence="2">Belongs to the ferric reductase (FRE) family.</text>
</comment>
<dbReference type="InterPro" id="IPR013130">
    <property type="entry name" value="Fe3_Rdtase_TM_dom"/>
</dbReference>
<dbReference type="SUPFAM" id="SSF52343">
    <property type="entry name" value="Ferredoxin reductase-like, C-terminal NADP-linked domain"/>
    <property type="match status" value="1"/>
</dbReference>
<dbReference type="PANTHER" id="PTHR32361:SF26">
    <property type="entry name" value="FAD-BINDING 8 DOMAIN-CONTAINING PROTEIN-RELATED"/>
    <property type="match status" value="1"/>
</dbReference>
<keyword evidence="4 10" id="KW-0812">Transmembrane</keyword>
<keyword evidence="6 10" id="KW-1133">Transmembrane helix</keyword>
<proteinExistence type="inferred from homology"/>
<dbReference type="Proteomes" id="UP001610563">
    <property type="component" value="Unassembled WGS sequence"/>
</dbReference>
<evidence type="ECO:0000256" key="1">
    <source>
        <dbReference type="ARBA" id="ARBA00004141"/>
    </source>
</evidence>
<dbReference type="InterPro" id="IPR039261">
    <property type="entry name" value="FNR_nucleotide-bd"/>
</dbReference>
<keyword evidence="9 10" id="KW-0472">Membrane</keyword>
<evidence type="ECO:0000256" key="9">
    <source>
        <dbReference type="ARBA" id="ARBA00023136"/>
    </source>
</evidence>
<dbReference type="InterPro" id="IPR017927">
    <property type="entry name" value="FAD-bd_FR_type"/>
</dbReference>
<keyword evidence="8" id="KW-0406">Ion transport</keyword>
<dbReference type="Pfam" id="PF01794">
    <property type="entry name" value="Ferric_reduct"/>
    <property type="match status" value="1"/>
</dbReference>
<evidence type="ECO:0000256" key="3">
    <source>
        <dbReference type="ARBA" id="ARBA00022448"/>
    </source>
</evidence>
<accession>A0ABR4G8X6</accession>
<organism evidence="12 13">
    <name type="scientific">Aspergillus keveii</name>
    <dbReference type="NCBI Taxonomy" id="714993"/>
    <lineage>
        <taxon>Eukaryota</taxon>
        <taxon>Fungi</taxon>
        <taxon>Dikarya</taxon>
        <taxon>Ascomycota</taxon>
        <taxon>Pezizomycotina</taxon>
        <taxon>Eurotiomycetes</taxon>
        <taxon>Eurotiomycetidae</taxon>
        <taxon>Eurotiales</taxon>
        <taxon>Aspergillaceae</taxon>
        <taxon>Aspergillus</taxon>
        <taxon>Aspergillus subgen. Nidulantes</taxon>
    </lineage>
</organism>
<evidence type="ECO:0000256" key="7">
    <source>
        <dbReference type="ARBA" id="ARBA00023002"/>
    </source>
</evidence>
<evidence type="ECO:0000313" key="13">
    <source>
        <dbReference type="Proteomes" id="UP001610563"/>
    </source>
</evidence>
<evidence type="ECO:0000256" key="6">
    <source>
        <dbReference type="ARBA" id="ARBA00022989"/>
    </source>
</evidence>
<dbReference type="EMBL" id="JBFTWV010000034">
    <property type="protein sequence ID" value="KAL2795474.1"/>
    <property type="molecule type" value="Genomic_DNA"/>
</dbReference>
<sequence length="617" mass="68775">MLKFLLYRLSNRWLAKLLPPPLHLLFIILYVAGTSVCNIFGVESLSDAGVRAAHLSLINLIPMYLSGGHEFGAFLLGVTLETYGTIHRTVGAMVVLQALIHVVIMVKIKAITASKGSHFYEILAGSLLLSLVTLPLVKKRVYEVFLRVHQGSALLALYAIWQHTRALANRHTHLYLLGYTIAFSLSTALQMFRLLLQSLGIGKGKRPASLEVVFKGPSSVRVRIGLPRPWHIRAGQRIQLSVPGIGLFYLFQLHPFAISWWQNDDAGKASSIYLLIGKRSGFTQKLADEVKSHGEYRAWIDGPYGAPSVGPGMDSENMGDYGRILMVATGIGIAAQLPYIKELLEGYRNKTIRTRDISIIWQLDEEGDWEGAHDWLQELVEGDGGFLLNVIVYDTLEPTSEKPSRFGEHDLINVYTGFPSWEEQLLSAKPGGNGKTLVAAENMTGIQVTPIEVRLLETEDLGYSWRIKDASLNTLFRKHLSKHSVRAYMRLYHEVGKSFCATSREAMHKSGLTPPCKLTDENTRLAEELGRMKEEARILAQAKTLAENEAKNREIMLQEAQATIQFHQQDAQQWMAVAETYQASCIQCSDALRRLIDLAEGAQSHVSIAFPNSTTPL</sequence>
<keyword evidence="7" id="KW-0560">Oxidoreductase</keyword>
<comment type="subcellular location">
    <subcellularLocation>
        <location evidence="1">Membrane</location>
        <topology evidence="1">Multi-pass membrane protein</topology>
    </subcellularLocation>
</comment>
<evidence type="ECO:0000256" key="4">
    <source>
        <dbReference type="ARBA" id="ARBA00022692"/>
    </source>
</evidence>
<feature type="transmembrane region" description="Helical" evidence="10">
    <location>
        <begin position="92"/>
        <end position="112"/>
    </location>
</feature>
<dbReference type="Pfam" id="PF08030">
    <property type="entry name" value="NAD_binding_6"/>
    <property type="match status" value="1"/>
</dbReference>
<evidence type="ECO:0000256" key="10">
    <source>
        <dbReference type="SAM" id="Phobius"/>
    </source>
</evidence>
<evidence type="ECO:0000256" key="8">
    <source>
        <dbReference type="ARBA" id="ARBA00023065"/>
    </source>
</evidence>
<reference evidence="12 13" key="1">
    <citation type="submission" date="2024-07" db="EMBL/GenBank/DDBJ databases">
        <title>Section-level genome sequencing and comparative genomics of Aspergillus sections Usti and Cavernicolus.</title>
        <authorList>
            <consortium name="Lawrence Berkeley National Laboratory"/>
            <person name="Nybo J.L."/>
            <person name="Vesth T.C."/>
            <person name="Theobald S."/>
            <person name="Frisvad J.C."/>
            <person name="Larsen T.O."/>
            <person name="Kjaerboelling I."/>
            <person name="Rothschild-Mancinelli K."/>
            <person name="Lyhne E.K."/>
            <person name="Kogle M.E."/>
            <person name="Barry K."/>
            <person name="Clum A."/>
            <person name="Na H."/>
            <person name="Ledsgaard L."/>
            <person name="Lin J."/>
            <person name="Lipzen A."/>
            <person name="Kuo A."/>
            <person name="Riley R."/>
            <person name="Mondo S."/>
            <person name="Labutti K."/>
            <person name="Haridas S."/>
            <person name="Pangalinan J."/>
            <person name="Salamov A.A."/>
            <person name="Simmons B.A."/>
            <person name="Magnuson J.K."/>
            <person name="Chen J."/>
            <person name="Drula E."/>
            <person name="Henrissat B."/>
            <person name="Wiebenga A."/>
            <person name="Lubbers R.J."/>
            <person name="Gomes A.C."/>
            <person name="Makela M.R."/>
            <person name="Stajich J."/>
            <person name="Grigoriev I.V."/>
            <person name="Mortensen U.H."/>
            <person name="De Vries R.P."/>
            <person name="Baker S.E."/>
            <person name="Andersen M.R."/>
        </authorList>
    </citation>
    <scope>NUCLEOTIDE SEQUENCE [LARGE SCALE GENOMIC DNA]</scope>
    <source>
        <strain evidence="12 13">CBS 209.92</strain>
    </source>
</reference>
<dbReference type="Gene3D" id="3.40.50.80">
    <property type="entry name" value="Nucleotide-binding domain of ferredoxin-NADP reductase (FNR) module"/>
    <property type="match status" value="1"/>
</dbReference>
<dbReference type="PROSITE" id="PS51384">
    <property type="entry name" value="FAD_FR"/>
    <property type="match status" value="1"/>
</dbReference>
<keyword evidence="5" id="KW-0249">Electron transport</keyword>
<keyword evidence="13" id="KW-1185">Reference proteome</keyword>
<evidence type="ECO:0000256" key="5">
    <source>
        <dbReference type="ARBA" id="ARBA00022982"/>
    </source>
</evidence>
<feature type="transmembrane region" description="Helical" evidence="10">
    <location>
        <begin position="61"/>
        <end position="80"/>
    </location>
</feature>
<feature type="domain" description="FAD-binding FR-type" evidence="11">
    <location>
        <begin position="203"/>
        <end position="310"/>
    </location>
</feature>
<feature type="transmembrane region" description="Helical" evidence="10">
    <location>
        <begin position="173"/>
        <end position="196"/>
    </location>
</feature>
<protein>
    <recommendedName>
        <fullName evidence="11">FAD-binding FR-type domain-containing protein</fullName>
    </recommendedName>
</protein>
<dbReference type="CDD" id="cd06186">
    <property type="entry name" value="NOX_Duox_like_FAD_NADP"/>
    <property type="match status" value="1"/>
</dbReference>
<dbReference type="PANTHER" id="PTHR32361">
    <property type="entry name" value="FERRIC/CUPRIC REDUCTASE TRANSMEMBRANE COMPONENT"/>
    <property type="match status" value="1"/>
</dbReference>
<keyword evidence="3" id="KW-0813">Transport</keyword>